<name>A0A9Q0N245_9DIPT</name>
<proteinExistence type="predicted"/>
<comment type="caution">
    <text evidence="2">The sequence shown here is derived from an EMBL/GenBank/DDBJ whole genome shotgun (WGS) entry which is preliminary data.</text>
</comment>
<reference evidence="2" key="1">
    <citation type="submission" date="2022-07" db="EMBL/GenBank/DDBJ databases">
        <authorList>
            <person name="Trinca V."/>
            <person name="Uliana J.V.C."/>
            <person name="Torres T.T."/>
            <person name="Ward R.J."/>
            <person name="Monesi N."/>
        </authorList>
    </citation>
    <scope>NUCLEOTIDE SEQUENCE</scope>
    <source>
        <strain evidence="2">HSMRA1968</strain>
        <tissue evidence="2">Whole embryos</tissue>
    </source>
</reference>
<evidence type="ECO:0000313" key="2">
    <source>
        <dbReference type="EMBL" id="KAJ6641911.1"/>
    </source>
</evidence>
<organism evidence="2 3">
    <name type="scientific">Pseudolycoriella hygida</name>
    <dbReference type="NCBI Taxonomy" id="35572"/>
    <lineage>
        <taxon>Eukaryota</taxon>
        <taxon>Metazoa</taxon>
        <taxon>Ecdysozoa</taxon>
        <taxon>Arthropoda</taxon>
        <taxon>Hexapoda</taxon>
        <taxon>Insecta</taxon>
        <taxon>Pterygota</taxon>
        <taxon>Neoptera</taxon>
        <taxon>Endopterygota</taxon>
        <taxon>Diptera</taxon>
        <taxon>Nematocera</taxon>
        <taxon>Sciaroidea</taxon>
        <taxon>Sciaridae</taxon>
        <taxon>Pseudolycoriella</taxon>
    </lineage>
</organism>
<keyword evidence="3" id="KW-1185">Reference proteome</keyword>
<dbReference type="AlphaFoldDB" id="A0A9Q0N245"/>
<keyword evidence="1" id="KW-0732">Signal</keyword>
<sequence>MFSKCIVFAVIALVAVAQAGVLPAAYVAPYASSYNAHTVNHAIASPIVQSAPLVTAPAVVSSPLVASAPYVAAPYSAYSAFPYSAYPYVI</sequence>
<accession>A0A9Q0N245</accession>
<dbReference type="EMBL" id="WJQU01000002">
    <property type="protein sequence ID" value="KAJ6641911.1"/>
    <property type="molecule type" value="Genomic_DNA"/>
</dbReference>
<evidence type="ECO:0000256" key="1">
    <source>
        <dbReference type="SAM" id="SignalP"/>
    </source>
</evidence>
<feature type="signal peptide" evidence="1">
    <location>
        <begin position="1"/>
        <end position="19"/>
    </location>
</feature>
<evidence type="ECO:0000313" key="3">
    <source>
        <dbReference type="Proteomes" id="UP001151699"/>
    </source>
</evidence>
<dbReference type="Proteomes" id="UP001151699">
    <property type="component" value="Chromosome B"/>
</dbReference>
<protein>
    <submittedName>
        <fullName evidence="2">Uncharacterized protein</fullName>
    </submittedName>
</protein>
<gene>
    <name evidence="2" type="ORF">Bhyg_06856</name>
</gene>
<feature type="chain" id="PRO_5040248693" evidence="1">
    <location>
        <begin position="20"/>
        <end position="90"/>
    </location>
</feature>